<dbReference type="EC" id="3.2.1.22" evidence="5"/>
<organism evidence="7 8">
    <name type="scientific">Acidisarcina polymorpha</name>
    <dbReference type="NCBI Taxonomy" id="2211140"/>
    <lineage>
        <taxon>Bacteria</taxon>
        <taxon>Pseudomonadati</taxon>
        <taxon>Acidobacteriota</taxon>
        <taxon>Terriglobia</taxon>
        <taxon>Terriglobales</taxon>
        <taxon>Acidobacteriaceae</taxon>
        <taxon>Acidisarcina</taxon>
    </lineage>
</organism>
<gene>
    <name evidence="7" type="ORF">ACPOL_1747</name>
</gene>
<comment type="similarity">
    <text evidence="1 5">Belongs to the glycosyl hydrolase 27 family.</text>
</comment>
<evidence type="ECO:0000313" key="8">
    <source>
        <dbReference type="Proteomes" id="UP000253606"/>
    </source>
</evidence>
<dbReference type="CDD" id="cd14792">
    <property type="entry name" value="GH27"/>
    <property type="match status" value="1"/>
</dbReference>
<evidence type="ECO:0000256" key="3">
    <source>
        <dbReference type="ARBA" id="ARBA00022801"/>
    </source>
</evidence>
<name>A0A2Z5FW23_9BACT</name>
<feature type="domain" description="Alpha galactosidase C-terminal" evidence="6">
    <location>
        <begin position="385"/>
        <end position="454"/>
    </location>
</feature>
<dbReference type="AlphaFoldDB" id="A0A2Z5FW23"/>
<dbReference type="Pfam" id="PF16499">
    <property type="entry name" value="Melibiase_2"/>
    <property type="match status" value="1"/>
</dbReference>
<evidence type="ECO:0000313" key="7">
    <source>
        <dbReference type="EMBL" id="AXC11089.1"/>
    </source>
</evidence>
<dbReference type="KEGG" id="abas:ACPOL_1747"/>
<dbReference type="Gene3D" id="2.60.40.1180">
    <property type="entry name" value="Golgi alpha-mannosidase II"/>
    <property type="match status" value="1"/>
</dbReference>
<dbReference type="SUPFAM" id="SSF51445">
    <property type="entry name" value="(Trans)glycosidases"/>
    <property type="match status" value="1"/>
</dbReference>
<reference evidence="7 8" key="1">
    <citation type="journal article" date="2018" name="Front. Microbiol.">
        <title>Hydrolytic Capabilities as a Key to Environmental Success: Chitinolytic and Cellulolytic Acidobacteria From Acidic Sub-arctic Soils and Boreal Peatlands.</title>
        <authorList>
            <person name="Belova S.E."/>
            <person name="Ravin N.V."/>
            <person name="Pankratov T.A."/>
            <person name="Rakitin A.L."/>
            <person name="Ivanova A.A."/>
            <person name="Beletsky A.V."/>
            <person name="Mardanov A.V."/>
            <person name="Sinninghe Damste J.S."/>
            <person name="Dedysh S.N."/>
        </authorList>
    </citation>
    <scope>NUCLEOTIDE SEQUENCE [LARGE SCALE GENOMIC DNA]</scope>
    <source>
        <strain evidence="7 8">SBC82</strain>
    </source>
</reference>
<keyword evidence="8" id="KW-1185">Reference proteome</keyword>
<keyword evidence="3 5" id="KW-0378">Hydrolase</keyword>
<dbReference type="InterPro" id="IPR017853">
    <property type="entry name" value="GH"/>
</dbReference>
<dbReference type="EMBL" id="CP030840">
    <property type="protein sequence ID" value="AXC11089.1"/>
    <property type="molecule type" value="Genomic_DNA"/>
</dbReference>
<sequence>MRAKGRVYSWVLTPVTCFIVAVAALSQPPNPLLAPTPPMGWNSWDAYAQNITEAQVKENADFLAKNLKQFGWNYVVIDEGWYLPDPGPSTQENKGFVMDPEGRFLPSLVRFPSAADGVGFRPMGDYLHAEGLKFGIHILRGIPKEAVARNLPIAGTSFHATDAADQSDTCPWNTYAYGVKDNAAGQAYYDSLAKQYAGWGVDFIKVDCIADHPYKGDEIRMIRQALNKTGRPIVLSLSPGPTNVSHADEVRKYAEMWRISDDFWDHWGVWPKHEFSQGLLQQFKNAADWAPHTGDGHWADADMLPIGHLGPHPGEGDVRNSMFTEDEARTLLTFWCIFRSPLMIGANLTATDPATLGLLTNPEVIEVDQHSQGNRPIITNEKEVLWIAAGEDGRSHYIAVVNSSNVERTYDHSWAELGLQGSSYEVRDLWRRREEGKADHLHVVLSPHAAMLLKATKR</sequence>
<dbReference type="InterPro" id="IPR013780">
    <property type="entry name" value="Glyco_hydro_b"/>
</dbReference>
<proteinExistence type="inferred from homology"/>
<dbReference type="InterPro" id="IPR013785">
    <property type="entry name" value="Aldolase_TIM"/>
</dbReference>
<keyword evidence="2" id="KW-0732">Signal</keyword>
<keyword evidence="4 5" id="KW-0326">Glycosidase</keyword>
<dbReference type="Gene3D" id="3.20.20.70">
    <property type="entry name" value="Aldolase class I"/>
    <property type="match status" value="1"/>
</dbReference>
<dbReference type="PANTHER" id="PTHR11452:SF42">
    <property type="entry name" value="ALPHA-GALACTOSIDASE"/>
    <property type="match status" value="1"/>
</dbReference>
<dbReference type="InterPro" id="IPR041233">
    <property type="entry name" value="Melibiase_C"/>
</dbReference>
<evidence type="ECO:0000256" key="2">
    <source>
        <dbReference type="ARBA" id="ARBA00022729"/>
    </source>
</evidence>
<keyword evidence="5" id="KW-1015">Disulfide bond</keyword>
<protein>
    <recommendedName>
        <fullName evidence="5">Alpha-galactosidase</fullName>
        <ecNumber evidence="5">3.2.1.22</ecNumber>
    </recommendedName>
    <alternativeName>
        <fullName evidence="5">Melibiase</fullName>
    </alternativeName>
</protein>
<comment type="catalytic activity">
    <reaction evidence="5">
        <text>Hydrolysis of terminal, non-reducing alpha-D-galactose residues in alpha-D-galactosides, including galactose oligosaccharides, galactomannans and galactolipids.</text>
        <dbReference type="EC" id="3.2.1.22"/>
    </reaction>
</comment>
<dbReference type="RefSeq" id="WP_201759117.1">
    <property type="nucleotide sequence ID" value="NZ_CP030840.1"/>
</dbReference>
<dbReference type="PANTHER" id="PTHR11452">
    <property type="entry name" value="ALPHA-GALACTOSIDASE/ALPHA-N-ACETYLGALACTOSAMINIDASE"/>
    <property type="match status" value="1"/>
</dbReference>
<evidence type="ECO:0000256" key="1">
    <source>
        <dbReference type="ARBA" id="ARBA00009743"/>
    </source>
</evidence>
<dbReference type="GO" id="GO:0004557">
    <property type="term" value="F:alpha-galactosidase activity"/>
    <property type="evidence" value="ECO:0007669"/>
    <property type="project" value="UniProtKB-EC"/>
</dbReference>
<dbReference type="SUPFAM" id="SSF51011">
    <property type="entry name" value="Glycosyl hydrolase domain"/>
    <property type="match status" value="1"/>
</dbReference>
<evidence type="ECO:0000256" key="4">
    <source>
        <dbReference type="ARBA" id="ARBA00023295"/>
    </source>
</evidence>
<accession>A0A2Z5FW23</accession>
<dbReference type="Pfam" id="PF17801">
    <property type="entry name" value="Melibiase_C"/>
    <property type="match status" value="1"/>
</dbReference>
<evidence type="ECO:0000256" key="5">
    <source>
        <dbReference type="RuleBase" id="RU361168"/>
    </source>
</evidence>
<dbReference type="GO" id="GO:0005975">
    <property type="term" value="P:carbohydrate metabolic process"/>
    <property type="evidence" value="ECO:0007669"/>
    <property type="project" value="InterPro"/>
</dbReference>
<evidence type="ECO:0000259" key="6">
    <source>
        <dbReference type="Pfam" id="PF17801"/>
    </source>
</evidence>
<dbReference type="InterPro" id="IPR002241">
    <property type="entry name" value="Glyco_hydro_27"/>
</dbReference>
<dbReference type="Proteomes" id="UP000253606">
    <property type="component" value="Chromosome"/>
</dbReference>
<dbReference type="PRINTS" id="PR00740">
    <property type="entry name" value="GLHYDRLASE27"/>
</dbReference>